<evidence type="ECO:0000313" key="5">
    <source>
        <dbReference type="EMBL" id="EFL31231.1"/>
    </source>
</evidence>
<dbReference type="Pfam" id="PF00596">
    <property type="entry name" value="Aldolase_II"/>
    <property type="match status" value="1"/>
</dbReference>
<sequence length="286" mass="30319">MAEQRGDARGTGSVRDGAPQAGEPRRRDVRPEEARAWEDLVATARRTVAEGLVVGTSGNVSVRVGDTVLVTPSGVPYDRLEPDDVTGVDLDGRQVLGALVPTSELPMHLAVYGTTDARAVVHTHAVHATAVSTLVPELPLIHYMAAALGGPVRVAPYATYGTDELAENMLRALADRSGCLLQNHGTITYGTSLDQAYDRTAQLEWMCRLWLTAASVPGLSPSLLSGEQLAEVAQRLSGVRPAPLTPSPRTPARPRLPPLTPPPPPTGRPCGPPGHWRDAHCQSGGR</sequence>
<evidence type="ECO:0000259" key="4">
    <source>
        <dbReference type="SMART" id="SM01007"/>
    </source>
</evidence>
<keyword evidence="2" id="KW-0456">Lyase</keyword>
<feature type="compositionally biased region" description="Basic and acidic residues" evidence="3">
    <location>
        <begin position="23"/>
        <end position="32"/>
    </location>
</feature>
<dbReference type="GO" id="GO:0046872">
    <property type="term" value="F:metal ion binding"/>
    <property type="evidence" value="ECO:0007669"/>
    <property type="project" value="UniProtKB-KW"/>
</dbReference>
<protein>
    <submittedName>
        <fullName evidence="5">L-fuculose phosphate aldolase</fullName>
    </submittedName>
</protein>
<feature type="compositionally biased region" description="Pro residues" evidence="3">
    <location>
        <begin position="243"/>
        <end position="272"/>
    </location>
</feature>
<dbReference type="STRING" id="591159.SSQG_01749"/>
<dbReference type="GO" id="GO:0016832">
    <property type="term" value="F:aldehyde-lyase activity"/>
    <property type="evidence" value="ECO:0007669"/>
    <property type="project" value="TreeGrafter"/>
</dbReference>
<dbReference type="InterPro" id="IPR050197">
    <property type="entry name" value="Aldolase_class_II_sugar_metab"/>
</dbReference>
<feature type="domain" description="Class II aldolase/adducin N-terminal" evidence="4">
    <location>
        <begin position="38"/>
        <end position="211"/>
    </location>
</feature>
<keyword evidence="6" id="KW-1185">Reference proteome</keyword>
<dbReference type="InterPro" id="IPR001303">
    <property type="entry name" value="Aldolase_II/adducin_N"/>
</dbReference>
<gene>
    <name evidence="5" type="ORF">SSQG_01749</name>
</gene>
<reference evidence="6" key="1">
    <citation type="submission" date="2009-02" db="EMBL/GenBank/DDBJ databases">
        <title>Annotation of Streptomyces viridochromogenes strain DSM 40736.</title>
        <authorList>
            <consortium name="The Broad Institute Genome Sequencing Platform"/>
            <consortium name="Broad Institute Microbial Sequencing Center"/>
            <person name="Fischbach M."/>
            <person name="Godfrey P."/>
            <person name="Ward D."/>
            <person name="Young S."/>
            <person name="Zeng Q."/>
            <person name="Koehrsen M."/>
            <person name="Alvarado L."/>
            <person name="Berlin A.M."/>
            <person name="Bochicchio J."/>
            <person name="Borenstein D."/>
            <person name="Chapman S.B."/>
            <person name="Chen Z."/>
            <person name="Engels R."/>
            <person name="Freedman E."/>
            <person name="Gellesch M."/>
            <person name="Goldberg J."/>
            <person name="Griggs A."/>
            <person name="Gujja S."/>
            <person name="Heilman E.R."/>
            <person name="Heiman D.I."/>
            <person name="Hepburn T.A."/>
            <person name="Howarth C."/>
            <person name="Jen D."/>
            <person name="Larson L."/>
            <person name="Lewis B."/>
            <person name="Mehta T."/>
            <person name="Park D."/>
            <person name="Pearson M."/>
            <person name="Richards J."/>
            <person name="Roberts A."/>
            <person name="Saif S."/>
            <person name="Shea T.D."/>
            <person name="Shenoy N."/>
            <person name="Sisk P."/>
            <person name="Stolte C."/>
            <person name="Sykes S.N."/>
            <person name="Thomson T."/>
            <person name="Walk T."/>
            <person name="White J."/>
            <person name="Yandava C."/>
            <person name="Straight P."/>
            <person name="Clardy J."/>
            <person name="Hung D."/>
            <person name="Kolter R."/>
            <person name="Mekalanos J."/>
            <person name="Walker S."/>
            <person name="Walsh C.T."/>
            <person name="Wieland-Brown L.C."/>
            <person name="Haas B."/>
            <person name="Nusbaum C."/>
            <person name="Birren B."/>
        </authorList>
    </citation>
    <scope>NUCLEOTIDE SEQUENCE [LARGE SCALE GENOMIC DNA]</scope>
    <source>
        <strain evidence="6">DSM 40736 / JCM 4977 / BCRC 1201 / Tue 494</strain>
    </source>
</reference>
<dbReference type="GO" id="GO:0005829">
    <property type="term" value="C:cytosol"/>
    <property type="evidence" value="ECO:0007669"/>
    <property type="project" value="TreeGrafter"/>
</dbReference>
<proteinExistence type="predicted"/>
<dbReference type="HOGENOM" id="CLU_006033_3_0_11"/>
<evidence type="ECO:0000313" key="6">
    <source>
        <dbReference type="Proteomes" id="UP000004184"/>
    </source>
</evidence>
<dbReference type="Gene3D" id="3.40.225.10">
    <property type="entry name" value="Class II aldolase/adducin N-terminal domain"/>
    <property type="match status" value="1"/>
</dbReference>
<feature type="region of interest" description="Disordered" evidence="3">
    <location>
        <begin position="238"/>
        <end position="286"/>
    </location>
</feature>
<accession>D9WZP9</accession>
<name>D9WZP9_STRVT</name>
<feature type="non-terminal residue" evidence="5">
    <location>
        <position position="286"/>
    </location>
</feature>
<dbReference type="InterPro" id="IPR036409">
    <property type="entry name" value="Aldolase_II/adducin_N_sf"/>
</dbReference>
<dbReference type="EMBL" id="GG657757">
    <property type="protein sequence ID" value="EFL31231.1"/>
    <property type="molecule type" value="Genomic_DNA"/>
</dbReference>
<evidence type="ECO:0000256" key="1">
    <source>
        <dbReference type="ARBA" id="ARBA00022723"/>
    </source>
</evidence>
<dbReference type="GO" id="GO:0019323">
    <property type="term" value="P:pentose catabolic process"/>
    <property type="evidence" value="ECO:0007669"/>
    <property type="project" value="TreeGrafter"/>
</dbReference>
<dbReference type="PANTHER" id="PTHR22789:SF0">
    <property type="entry name" value="3-OXO-TETRONATE 4-PHOSPHATE DECARBOXYLASE-RELATED"/>
    <property type="match status" value="1"/>
</dbReference>
<evidence type="ECO:0000256" key="3">
    <source>
        <dbReference type="SAM" id="MobiDB-lite"/>
    </source>
</evidence>
<dbReference type="eggNOG" id="COG0235">
    <property type="taxonomic scope" value="Bacteria"/>
</dbReference>
<dbReference type="SMART" id="SM01007">
    <property type="entry name" value="Aldolase_II"/>
    <property type="match status" value="1"/>
</dbReference>
<dbReference type="PANTHER" id="PTHR22789">
    <property type="entry name" value="FUCULOSE PHOSPHATE ALDOLASE"/>
    <property type="match status" value="1"/>
</dbReference>
<feature type="region of interest" description="Disordered" evidence="3">
    <location>
        <begin position="1"/>
        <end position="32"/>
    </location>
</feature>
<organism evidence="5 6">
    <name type="scientific">Streptomyces viridochromogenes (strain DSM 40736 / JCM 4977 / BCRC 1201 / Tue 494)</name>
    <dbReference type="NCBI Taxonomy" id="591159"/>
    <lineage>
        <taxon>Bacteria</taxon>
        <taxon>Bacillati</taxon>
        <taxon>Actinomycetota</taxon>
        <taxon>Actinomycetes</taxon>
        <taxon>Kitasatosporales</taxon>
        <taxon>Streptomycetaceae</taxon>
        <taxon>Streptomyces</taxon>
    </lineage>
</organism>
<dbReference type="AlphaFoldDB" id="D9WZP9"/>
<evidence type="ECO:0000256" key="2">
    <source>
        <dbReference type="ARBA" id="ARBA00023239"/>
    </source>
</evidence>
<dbReference type="Proteomes" id="UP000004184">
    <property type="component" value="Unassembled WGS sequence"/>
</dbReference>
<dbReference type="SUPFAM" id="SSF53639">
    <property type="entry name" value="AraD/HMP-PK domain-like"/>
    <property type="match status" value="1"/>
</dbReference>
<keyword evidence="1" id="KW-0479">Metal-binding</keyword>